<keyword evidence="10 15" id="KW-0067">ATP-binding</keyword>
<comment type="cofactor">
    <cofactor evidence="16">
        <name>Mg(2+)</name>
        <dbReference type="ChEBI" id="CHEBI:18420"/>
    </cofactor>
    <cofactor evidence="16">
        <name>Mn(2+)</name>
        <dbReference type="ChEBI" id="CHEBI:29035"/>
    </cofactor>
</comment>
<feature type="binding site" evidence="15">
    <location>
        <position position="303"/>
    </location>
    <ligand>
        <name>ATP</name>
        <dbReference type="ChEBI" id="CHEBI:30616"/>
    </ligand>
</feature>
<evidence type="ECO:0000259" key="18">
    <source>
        <dbReference type="PROSITE" id="PS50011"/>
    </source>
</evidence>
<dbReference type="PROSITE" id="PS50011">
    <property type="entry name" value="PROTEIN_KINASE_DOM"/>
    <property type="match status" value="1"/>
</dbReference>
<keyword evidence="19" id="KW-1185">Reference proteome</keyword>
<dbReference type="Pfam" id="PF07714">
    <property type="entry name" value="PK_Tyr_Ser-Thr"/>
    <property type="match status" value="1"/>
</dbReference>
<dbReference type="PANTHER" id="PTHR23255">
    <property type="entry name" value="TRANSFORMING GROWTH FACTOR-BETA RECEPTOR TYPE I AND II"/>
    <property type="match status" value="1"/>
</dbReference>
<evidence type="ECO:0000256" key="2">
    <source>
        <dbReference type="ARBA" id="ARBA00009605"/>
    </source>
</evidence>
<feature type="domain" description="Protein kinase" evidence="18">
    <location>
        <begin position="276"/>
        <end position="580"/>
    </location>
</feature>
<keyword evidence="7" id="KW-0732">Signal</keyword>
<dbReference type="GO" id="GO:0030509">
    <property type="term" value="P:BMP signaling pathway"/>
    <property type="evidence" value="ECO:0007669"/>
    <property type="project" value="TreeGrafter"/>
</dbReference>
<dbReference type="GO" id="GO:0005886">
    <property type="term" value="C:plasma membrane"/>
    <property type="evidence" value="ECO:0007669"/>
    <property type="project" value="TreeGrafter"/>
</dbReference>
<keyword evidence="11 16" id="KW-0460">Magnesium</keyword>
<dbReference type="InterPro" id="IPR000719">
    <property type="entry name" value="Prot_kinase_dom"/>
</dbReference>
<evidence type="ECO:0000256" key="5">
    <source>
        <dbReference type="ARBA" id="ARBA00022692"/>
    </source>
</evidence>
<dbReference type="KEGG" id="dpte:113799434"/>
<feature type="transmembrane region" description="Helical" evidence="16">
    <location>
        <begin position="197"/>
        <end position="216"/>
    </location>
</feature>
<keyword evidence="3 16" id="KW-0723">Serine/threonine-protein kinase</keyword>
<keyword evidence="12 16" id="KW-1133">Transmembrane helix</keyword>
<gene>
    <name evidence="20" type="primary">LOC113799434</name>
</gene>
<feature type="transmembrane region" description="Helical" evidence="16">
    <location>
        <begin position="6"/>
        <end position="24"/>
    </location>
</feature>
<feature type="region of interest" description="Disordered" evidence="17">
    <location>
        <begin position="955"/>
        <end position="985"/>
    </location>
</feature>
<evidence type="ECO:0000256" key="1">
    <source>
        <dbReference type="ARBA" id="ARBA00004479"/>
    </source>
</evidence>
<dbReference type="Gene3D" id="1.10.510.10">
    <property type="entry name" value="Transferase(Phosphotransferase) domain 1"/>
    <property type="match status" value="1"/>
</dbReference>
<evidence type="ECO:0000256" key="9">
    <source>
        <dbReference type="ARBA" id="ARBA00022777"/>
    </source>
</evidence>
<dbReference type="SUPFAM" id="SSF56112">
    <property type="entry name" value="Protein kinase-like (PK-like)"/>
    <property type="match status" value="1"/>
</dbReference>
<comment type="similarity">
    <text evidence="2 16">Belongs to the protein kinase superfamily. TKL Ser/Thr protein kinase family. TGFB receptor subfamily.</text>
</comment>
<evidence type="ECO:0000256" key="17">
    <source>
        <dbReference type="SAM" id="MobiDB-lite"/>
    </source>
</evidence>
<evidence type="ECO:0000256" key="14">
    <source>
        <dbReference type="ARBA" id="ARBA00023170"/>
    </source>
</evidence>
<dbReference type="GO" id="GO:0005524">
    <property type="term" value="F:ATP binding"/>
    <property type="evidence" value="ECO:0007669"/>
    <property type="project" value="UniProtKB-UniRule"/>
</dbReference>
<dbReference type="InterPro" id="IPR001245">
    <property type="entry name" value="Ser-Thr/Tyr_kinase_cat_dom"/>
</dbReference>
<evidence type="ECO:0000256" key="15">
    <source>
        <dbReference type="PROSITE-ProRule" id="PRU10141"/>
    </source>
</evidence>
<comment type="subcellular location">
    <subcellularLocation>
        <location evidence="1 16">Membrane</location>
        <topology evidence="1 16">Single-pass type I membrane protein</topology>
    </subcellularLocation>
</comment>
<evidence type="ECO:0000256" key="6">
    <source>
        <dbReference type="ARBA" id="ARBA00022723"/>
    </source>
</evidence>
<name>A0A6P6YJZ1_DERPT</name>
<dbReference type="InterPro" id="IPR017441">
    <property type="entry name" value="Protein_kinase_ATP_BS"/>
</dbReference>
<evidence type="ECO:0000256" key="12">
    <source>
        <dbReference type="ARBA" id="ARBA00022989"/>
    </source>
</evidence>
<proteinExistence type="inferred from homology"/>
<dbReference type="RefSeq" id="XP_027205858.1">
    <property type="nucleotide sequence ID" value="XM_027350057.1"/>
</dbReference>
<dbReference type="PRINTS" id="PR00653">
    <property type="entry name" value="ACTIVIN2R"/>
</dbReference>
<evidence type="ECO:0000256" key="8">
    <source>
        <dbReference type="ARBA" id="ARBA00022741"/>
    </source>
</evidence>
<dbReference type="FunCoup" id="A0A6P6YJZ1">
    <property type="interactions" value="26"/>
</dbReference>
<dbReference type="PANTHER" id="PTHR23255:SF100">
    <property type="entry name" value="RECEPTOR PROTEIN SERINE_THREONINE KINASE"/>
    <property type="match status" value="1"/>
</dbReference>
<evidence type="ECO:0000256" key="10">
    <source>
        <dbReference type="ARBA" id="ARBA00022840"/>
    </source>
</evidence>
<dbReference type="Proteomes" id="UP000515146">
    <property type="component" value="Unplaced"/>
</dbReference>
<dbReference type="InterPro" id="IPR000333">
    <property type="entry name" value="TGFB_receptor"/>
</dbReference>
<accession>A0A6P6YJZ1</accession>
<evidence type="ECO:0000256" key="4">
    <source>
        <dbReference type="ARBA" id="ARBA00022679"/>
    </source>
</evidence>
<evidence type="ECO:0000256" key="3">
    <source>
        <dbReference type="ARBA" id="ARBA00022527"/>
    </source>
</evidence>
<dbReference type="InterPro" id="IPR011009">
    <property type="entry name" value="Kinase-like_dom_sf"/>
</dbReference>
<evidence type="ECO:0000313" key="20">
    <source>
        <dbReference type="RefSeq" id="XP_027205858.1"/>
    </source>
</evidence>
<dbReference type="InterPro" id="IPR045860">
    <property type="entry name" value="Snake_toxin-like_sf"/>
</dbReference>
<keyword evidence="8 15" id="KW-0547">Nucleotide-binding</keyword>
<protein>
    <recommendedName>
        <fullName evidence="16">Serine/threonine-protein kinase receptor</fullName>
        <ecNumber evidence="16">2.7.11.30</ecNumber>
    </recommendedName>
</protein>
<dbReference type="OrthoDB" id="669224at2759"/>
<sequence>MFYLVWAFYSVIFFYYFSGISNALKCAYYKPSSKSTLNKFFPFENYYDNIRQHNVDDVFGQKHLVKKPIGVDHESSDNEYGAAIISCSTHCFALWFYDPFDLANVNRYRLITSGCADDLSLHDFLNCDRQQCIFSLKNNVTSLNNDNYTSFCCCSGDICNIDYSIHLIGNELVNSGDDLMLLDSNSLDENNFSKETTIYFIFLSFVCMVFFVFTIISTKFVKSIYVNKKMTKQQKTTTDSLHLLESSNTYQNQNAHNQYNRSSIQKISKDFLPENLCFIETIGHGKYGTIWKGKFNDMTVVIKVCSDSNRKHLWTNESQIYSLPLMNHANLSNFFHNIDRIADDGQIEHCLVIEYGHYGSLQTYLAEHTFDWTRMCELFKSLVKGLAYLHTEIHDDGKIKPSIAHCDLCSANVVVKADGTCMICDFQFAVRFLPNSSYRPSLTIDDELRSGLTRYLAPEILDASINLRPTESLLKQADVYSLGLILWEIASRCTDLYQGIDVPAYKLPYEYEVGLTPTLDQMRLLVNKHKARPLFPDIWKDSNFAIRLLKETITECWDHEPEARLTSLCIDERISELPTLWKRHKMETLSSCYVIAALLQENSNNVDIENRINNQKVSIESEKENLHWNFVSKKKRQTKSQLENSNNQSIIMPNEYSNICYINKFENSLHDKFNNHHHLLHHPHHKHYFHHQQRSLNNTKRLHHSSNFVEKNFNINNLNQSSNKLTLPIQPYHARNPCLERNLLINEIDEHDNEILEQGLKFKNQTSHQSDINFDTIIDMNLDSNEITHHNGHDSMENRSLIRSSTAPMPIPFVQNYVNSAEAVNTDGDSPQPEFIRIKDVNKYRDSASHQRQYSFRFLKNQNRFLNFVRGKFHFDSIWMINKNKQRPHPLCPSSPSTLINATRNLKSQEESHDNCDQSKLSANLISSETKHSNFSVTNDSSQFATISLNLPQQDQVKPHSISNNTTTINDDPTNTGSSDLLNGSSDTFVKIQPF</sequence>
<dbReference type="InParanoid" id="A0A6P6YJZ1"/>
<feature type="compositionally biased region" description="Low complexity" evidence="17">
    <location>
        <begin position="961"/>
        <end position="976"/>
    </location>
</feature>
<evidence type="ECO:0000256" key="13">
    <source>
        <dbReference type="ARBA" id="ARBA00023136"/>
    </source>
</evidence>
<keyword evidence="16" id="KW-0464">Manganese</keyword>
<dbReference type="PROSITE" id="PS00107">
    <property type="entry name" value="PROTEIN_KINASE_ATP"/>
    <property type="match status" value="1"/>
</dbReference>
<keyword evidence="6 16" id="KW-0479">Metal-binding</keyword>
<comment type="caution">
    <text evidence="16">Lacks conserved residue(s) required for the propagation of feature annotation.</text>
</comment>
<keyword evidence="5 16" id="KW-0812">Transmembrane</keyword>
<keyword evidence="13 16" id="KW-0472">Membrane</keyword>
<keyword evidence="9 16" id="KW-0418">Kinase</keyword>
<evidence type="ECO:0000256" key="7">
    <source>
        <dbReference type="ARBA" id="ARBA00022729"/>
    </source>
</evidence>
<dbReference type="CDD" id="cd23533">
    <property type="entry name" value="TFP_LU_ECD_BMPR2_like"/>
    <property type="match status" value="1"/>
</dbReference>
<reference evidence="20" key="1">
    <citation type="submission" date="2025-08" db="UniProtKB">
        <authorList>
            <consortium name="RefSeq"/>
        </authorList>
    </citation>
    <scope>IDENTIFICATION</scope>
    <source>
        <strain evidence="20">Airmid</strain>
    </source>
</reference>
<keyword evidence="14 16" id="KW-0675">Receptor</keyword>
<dbReference type="OMA" id="ARNPCLE"/>
<dbReference type="AlphaFoldDB" id="A0A6P6YJZ1"/>
<dbReference type="GO" id="GO:0005024">
    <property type="term" value="F:transforming growth factor beta receptor activity"/>
    <property type="evidence" value="ECO:0007669"/>
    <property type="project" value="TreeGrafter"/>
</dbReference>
<dbReference type="GO" id="GO:0046872">
    <property type="term" value="F:metal ion binding"/>
    <property type="evidence" value="ECO:0007669"/>
    <property type="project" value="UniProtKB-KW"/>
</dbReference>
<dbReference type="GO" id="GO:0043235">
    <property type="term" value="C:receptor complex"/>
    <property type="evidence" value="ECO:0007669"/>
    <property type="project" value="TreeGrafter"/>
</dbReference>
<dbReference type="Gene3D" id="2.10.60.10">
    <property type="entry name" value="CD59"/>
    <property type="match status" value="1"/>
</dbReference>
<organism evidence="19 20">
    <name type="scientific">Dermatophagoides pteronyssinus</name>
    <name type="common">European house dust mite</name>
    <dbReference type="NCBI Taxonomy" id="6956"/>
    <lineage>
        <taxon>Eukaryota</taxon>
        <taxon>Metazoa</taxon>
        <taxon>Ecdysozoa</taxon>
        <taxon>Arthropoda</taxon>
        <taxon>Chelicerata</taxon>
        <taxon>Arachnida</taxon>
        <taxon>Acari</taxon>
        <taxon>Acariformes</taxon>
        <taxon>Sarcoptiformes</taxon>
        <taxon>Astigmata</taxon>
        <taxon>Psoroptidia</taxon>
        <taxon>Analgoidea</taxon>
        <taxon>Pyroglyphidae</taxon>
        <taxon>Dermatophagoidinae</taxon>
        <taxon>Dermatophagoides</taxon>
    </lineage>
</organism>
<evidence type="ECO:0000313" key="19">
    <source>
        <dbReference type="Proteomes" id="UP000515146"/>
    </source>
</evidence>
<evidence type="ECO:0000256" key="11">
    <source>
        <dbReference type="ARBA" id="ARBA00022842"/>
    </source>
</evidence>
<dbReference type="SUPFAM" id="SSF57302">
    <property type="entry name" value="Snake toxin-like"/>
    <property type="match status" value="1"/>
</dbReference>
<dbReference type="Gene3D" id="3.30.200.20">
    <property type="entry name" value="Phosphorylase Kinase, domain 1"/>
    <property type="match status" value="1"/>
</dbReference>
<keyword evidence="4 16" id="KW-0808">Transferase</keyword>
<dbReference type="EC" id="2.7.11.30" evidence="16"/>
<comment type="catalytic activity">
    <reaction evidence="16">
        <text>L-threonyl-[receptor-protein] + ATP = O-phospho-L-threonyl-[receptor-protein] + ADP + H(+)</text>
        <dbReference type="Rhea" id="RHEA:44880"/>
        <dbReference type="Rhea" id="RHEA-COMP:11024"/>
        <dbReference type="Rhea" id="RHEA-COMP:11025"/>
        <dbReference type="ChEBI" id="CHEBI:15378"/>
        <dbReference type="ChEBI" id="CHEBI:30013"/>
        <dbReference type="ChEBI" id="CHEBI:30616"/>
        <dbReference type="ChEBI" id="CHEBI:61977"/>
        <dbReference type="ChEBI" id="CHEBI:456216"/>
        <dbReference type="EC" id="2.7.11.30"/>
    </reaction>
</comment>
<evidence type="ECO:0000256" key="16">
    <source>
        <dbReference type="RuleBase" id="RU361271"/>
    </source>
</evidence>